<dbReference type="EMBL" id="CADCWM010000792">
    <property type="protein sequence ID" value="CAA9580737.1"/>
    <property type="molecule type" value="Genomic_DNA"/>
</dbReference>
<feature type="domain" description="HTH marR-type" evidence="1">
    <location>
        <begin position="13"/>
        <end position="144"/>
    </location>
</feature>
<dbReference type="InterPro" id="IPR000835">
    <property type="entry name" value="HTH_MarR-typ"/>
</dbReference>
<dbReference type="PANTHER" id="PTHR33164:SF43">
    <property type="entry name" value="HTH-TYPE TRANSCRIPTIONAL REPRESSOR YETL"/>
    <property type="match status" value="1"/>
</dbReference>
<dbReference type="InterPro" id="IPR039422">
    <property type="entry name" value="MarR/SlyA-like"/>
</dbReference>
<dbReference type="SUPFAM" id="SSF46785">
    <property type="entry name" value="Winged helix' DNA-binding domain"/>
    <property type="match status" value="1"/>
</dbReference>
<organism evidence="2">
    <name type="scientific">uncultured Thermomicrobiales bacterium</name>
    <dbReference type="NCBI Taxonomy" id="1645740"/>
    <lineage>
        <taxon>Bacteria</taxon>
        <taxon>Pseudomonadati</taxon>
        <taxon>Thermomicrobiota</taxon>
        <taxon>Thermomicrobia</taxon>
        <taxon>Thermomicrobiales</taxon>
        <taxon>environmental samples</taxon>
    </lineage>
</organism>
<name>A0A6J4VJT0_9BACT</name>
<sequence>MLPYNVIMNDDAVRRFERAYWRAFRELDTVRLRHWERHRVTLPQLRVLYHIRRAPGVMTGELAAALGITVSTTSGLVIKLVERGLVARAAGTGDRRQIPLRLTTEGEVLTGELSEVGHAFTGHVAALLGDDLDAVTATLERLTAAATAAAAPLHVRAKVEADVARTEGRGAS</sequence>
<dbReference type="PANTHER" id="PTHR33164">
    <property type="entry name" value="TRANSCRIPTIONAL REGULATOR, MARR FAMILY"/>
    <property type="match status" value="1"/>
</dbReference>
<dbReference type="Pfam" id="PF12802">
    <property type="entry name" value="MarR_2"/>
    <property type="match status" value="1"/>
</dbReference>
<evidence type="ECO:0000313" key="2">
    <source>
        <dbReference type="EMBL" id="CAA9580737.1"/>
    </source>
</evidence>
<dbReference type="GO" id="GO:0003700">
    <property type="term" value="F:DNA-binding transcription factor activity"/>
    <property type="evidence" value="ECO:0007669"/>
    <property type="project" value="InterPro"/>
</dbReference>
<protein>
    <recommendedName>
        <fullName evidence="1">HTH marR-type domain-containing protein</fullName>
    </recommendedName>
</protein>
<gene>
    <name evidence="2" type="ORF">AVDCRST_MAG88-3307</name>
</gene>
<dbReference type="GO" id="GO:0006950">
    <property type="term" value="P:response to stress"/>
    <property type="evidence" value="ECO:0007669"/>
    <property type="project" value="TreeGrafter"/>
</dbReference>
<dbReference type="PROSITE" id="PS50995">
    <property type="entry name" value="HTH_MARR_2"/>
    <property type="match status" value="1"/>
</dbReference>
<evidence type="ECO:0000259" key="1">
    <source>
        <dbReference type="PROSITE" id="PS50995"/>
    </source>
</evidence>
<dbReference type="InterPro" id="IPR036388">
    <property type="entry name" value="WH-like_DNA-bd_sf"/>
</dbReference>
<dbReference type="Gene3D" id="1.10.10.10">
    <property type="entry name" value="Winged helix-like DNA-binding domain superfamily/Winged helix DNA-binding domain"/>
    <property type="match status" value="1"/>
</dbReference>
<dbReference type="InterPro" id="IPR036390">
    <property type="entry name" value="WH_DNA-bd_sf"/>
</dbReference>
<dbReference type="SMART" id="SM00347">
    <property type="entry name" value="HTH_MARR"/>
    <property type="match status" value="1"/>
</dbReference>
<proteinExistence type="predicted"/>
<accession>A0A6J4VJT0</accession>
<reference evidence="2" key="1">
    <citation type="submission" date="2020-02" db="EMBL/GenBank/DDBJ databases">
        <authorList>
            <person name="Meier V. D."/>
        </authorList>
    </citation>
    <scope>NUCLEOTIDE SEQUENCE</scope>
    <source>
        <strain evidence="2">AVDCRST_MAG88</strain>
    </source>
</reference>
<dbReference type="AlphaFoldDB" id="A0A6J4VJT0"/>